<protein>
    <submittedName>
        <fullName evidence="6">Exfoliative toxin A</fullName>
    </submittedName>
</protein>
<name>A0A139N9W1_STRGN</name>
<dbReference type="InterPro" id="IPR038665">
    <property type="entry name" value="Voltage-dep_anion_channel_sf"/>
</dbReference>
<keyword evidence="3 5" id="KW-1133">Transmembrane helix</keyword>
<dbReference type="InterPro" id="IPR052951">
    <property type="entry name" value="Tellurite_res_ion_channel"/>
</dbReference>
<accession>A0A139N9W1</accession>
<feature type="transmembrane region" description="Helical" evidence="5">
    <location>
        <begin position="99"/>
        <end position="120"/>
    </location>
</feature>
<reference evidence="6 7" key="1">
    <citation type="submission" date="2016-01" db="EMBL/GenBank/DDBJ databases">
        <title>Highly variable Streptococcus oralis are common among viridans streptococci isolated from primates.</title>
        <authorList>
            <person name="Denapaite D."/>
            <person name="Rieger M."/>
            <person name="Koendgen S."/>
            <person name="Brueckner R."/>
            <person name="Ochigava I."/>
            <person name="Kappeler P."/>
            <person name="Maetz-Rensing K."/>
            <person name="Leendertz F."/>
            <person name="Hakenbeck R."/>
        </authorList>
    </citation>
    <scope>NUCLEOTIDE SEQUENCE [LARGE SCALE GENOMIC DNA]</scope>
    <source>
        <strain evidence="6 7">DD07</strain>
    </source>
</reference>
<dbReference type="Proteomes" id="UP000070096">
    <property type="component" value="Unassembled WGS sequence"/>
</dbReference>
<evidence type="ECO:0000256" key="3">
    <source>
        <dbReference type="ARBA" id="ARBA00022989"/>
    </source>
</evidence>
<dbReference type="Gene3D" id="1.50.10.150">
    <property type="entry name" value="Voltage-dependent anion channel"/>
    <property type="match status" value="1"/>
</dbReference>
<dbReference type="CDD" id="cd09325">
    <property type="entry name" value="TDT_C4-dicarb_trans"/>
    <property type="match status" value="1"/>
</dbReference>
<evidence type="ECO:0000256" key="2">
    <source>
        <dbReference type="ARBA" id="ARBA00022692"/>
    </source>
</evidence>
<feature type="transmembrane region" description="Helical" evidence="5">
    <location>
        <begin position="67"/>
        <end position="87"/>
    </location>
</feature>
<feature type="transmembrane region" description="Helical" evidence="5">
    <location>
        <begin position="132"/>
        <end position="150"/>
    </location>
</feature>
<comment type="caution">
    <text evidence="6">The sequence shown here is derived from an EMBL/GenBank/DDBJ whole genome shotgun (WGS) entry which is preliminary data.</text>
</comment>
<dbReference type="InterPro" id="IPR004695">
    <property type="entry name" value="SLAC1/Mae1/Ssu1/TehA"/>
</dbReference>
<evidence type="ECO:0000313" key="7">
    <source>
        <dbReference type="Proteomes" id="UP000070096"/>
    </source>
</evidence>
<dbReference type="PANTHER" id="PTHR37955:SF1">
    <property type="entry name" value="DEP DOMAIN-CONTAINING PROTEIN"/>
    <property type="match status" value="1"/>
</dbReference>
<comment type="subcellular location">
    <subcellularLocation>
        <location evidence="1">Membrane</location>
        <topology evidence="1">Multi-pass membrane protein</topology>
    </subcellularLocation>
</comment>
<feature type="transmembrane region" description="Helical" evidence="5">
    <location>
        <begin position="156"/>
        <end position="178"/>
    </location>
</feature>
<dbReference type="Pfam" id="PF03595">
    <property type="entry name" value="SLAC1"/>
    <property type="match status" value="1"/>
</dbReference>
<dbReference type="AlphaFoldDB" id="A0A139N9W1"/>
<keyword evidence="4 5" id="KW-0472">Membrane</keyword>
<gene>
    <name evidence="6" type="ORF">SGODD07_00577</name>
</gene>
<evidence type="ECO:0000313" key="6">
    <source>
        <dbReference type="EMBL" id="KXT72855.1"/>
    </source>
</evidence>
<evidence type="ECO:0000256" key="4">
    <source>
        <dbReference type="ARBA" id="ARBA00023136"/>
    </source>
</evidence>
<dbReference type="EMBL" id="LQRC01000086">
    <property type="protein sequence ID" value="KXT72855.1"/>
    <property type="molecule type" value="Genomic_DNA"/>
</dbReference>
<feature type="transmembrane region" description="Helical" evidence="5">
    <location>
        <begin position="249"/>
        <end position="272"/>
    </location>
</feature>
<dbReference type="GO" id="GO:0005886">
    <property type="term" value="C:plasma membrane"/>
    <property type="evidence" value="ECO:0007669"/>
    <property type="project" value="TreeGrafter"/>
</dbReference>
<proteinExistence type="predicted"/>
<evidence type="ECO:0000256" key="5">
    <source>
        <dbReference type="SAM" id="Phobius"/>
    </source>
</evidence>
<feature type="transmembrane region" description="Helical" evidence="5">
    <location>
        <begin position="9"/>
        <end position="29"/>
    </location>
</feature>
<sequence length="307" mass="34880">MKIKRREPLLVQSGLVLGLLAIGNLVGSWSQILRYFFAGLAVLFFIHLIFGMVSYRKLVKNQLRDPLIASVFPTFFMQGMLISSYLASWTFLGAWTMSLASFIWWISLIGLILLMIYYIYSFVIPFKWENIYPSWTVLFVGIGVAPLTIFVSHQYWLGQIIFWYCLLASILVLPIVFYKSFKIGLAEATLPNMTTICAPLSLITAAYVASFPNPNNLLLLFLIVFGQILYFFILYQLPSLLRRPFSAGFSAFTFPLVISATALKAFLLHFNIGIAGQIFYVCEVLIALVVVLRVTFLYLKDIFALSE</sequence>
<evidence type="ECO:0000256" key="1">
    <source>
        <dbReference type="ARBA" id="ARBA00004141"/>
    </source>
</evidence>
<dbReference type="PANTHER" id="PTHR37955">
    <property type="entry name" value="TELLURITE RESISTANCE PROTEIN TEHA"/>
    <property type="match status" value="1"/>
</dbReference>
<feature type="transmembrane region" description="Helical" evidence="5">
    <location>
        <begin position="278"/>
        <end position="299"/>
    </location>
</feature>
<keyword evidence="2 5" id="KW-0812">Transmembrane</keyword>
<dbReference type="GO" id="GO:0046583">
    <property type="term" value="F:monoatomic cation efflux transmembrane transporter activity"/>
    <property type="evidence" value="ECO:0007669"/>
    <property type="project" value="TreeGrafter"/>
</dbReference>
<dbReference type="PATRIC" id="fig|1302.21.peg.649"/>
<feature type="transmembrane region" description="Helical" evidence="5">
    <location>
        <begin position="217"/>
        <end position="237"/>
    </location>
</feature>
<feature type="transmembrane region" description="Helical" evidence="5">
    <location>
        <begin position="190"/>
        <end position="211"/>
    </location>
</feature>
<organism evidence="6 7">
    <name type="scientific">Streptococcus gordonii</name>
    <dbReference type="NCBI Taxonomy" id="1302"/>
    <lineage>
        <taxon>Bacteria</taxon>
        <taxon>Bacillati</taxon>
        <taxon>Bacillota</taxon>
        <taxon>Bacilli</taxon>
        <taxon>Lactobacillales</taxon>
        <taxon>Streptococcaceae</taxon>
        <taxon>Streptococcus</taxon>
    </lineage>
</organism>
<feature type="transmembrane region" description="Helical" evidence="5">
    <location>
        <begin position="35"/>
        <end position="55"/>
    </location>
</feature>